<dbReference type="Gene3D" id="2.40.50.140">
    <property type="entry name" value="Nucleic acid-binding proteins"/>
    <property type="match status" value="1"/>
</dbReference>
<protein>
    <submittedName>
        <fullName evidence="4">Holliday junction branch migration protein RuvA</fullName>
    </submittedName>
</protein>
<dbReference type="InterPro" id="IPR013849">
    <property type="entry name" value="DNA_helicase_Holl-junc_RuvA_I"/>
</dbReference>
<evidence type="ECO:0000256" key="2">
    <source>
        <dbReference type="ARBA" id="ARBA00023204"/>
    </source>
</evidence>
<keyword evidence="1" id="KW-0227">DNA damage</keyword>
<feature type="domain" description="DNA helicase Holliday junction RuvA type" evidence="3">
    <location>
        <begin position="1"/>
        <end position="60"/>
    </location>
</feature>
<dbReference type="SUPFAM" id="SSF50249">
    <property type="entry name" value="Nucleic acid-binding proteins"/>
    <property type="match status" value="1"/>
</dbReference>
<feature type="non-terminal residue" evidence="4">
    <location>
        <position position="80"/>
    </location>
</feature>
<dbReference type="NCBIfam" id="TIGR00084">
    <property type="entry name" value="ruvA"/>
    <property type="match status" value="1"/>
</dbReference>
<dbReference type="InterPro" id="IPR012340">
    <property type="entry name" value="NA-bd_OB-fold"/>
</dbReference>
<reference evidence="4 5" key="1">
    <citation type="submission" date="2021-07" db="EMBL/GenBank/DDBJ databases">
        <title>Paenibacillus radiodurans sp. nov., isolated from the southeastern edge of Tengger Desert.</title>
        <authorList>
            <person name="Zhang G."/>
        </authorList>
    </citation>
    <scope>NUCLEOTIDE SEQUENCE [LARGE SCALE GENOMIC DNA]</scope>
    <source>
        <strain evidence="4 5">CCM 7311</strain>
    </source>
</reference>
<keyword evidence="2" id="KW-0234">DNA repair</keyword>
<evidence type="ECO:0000313" key="4">
    <source>
        <dbReference type="EMBL" id="MBW7462079.1"/>
    </source>
</evidence>
<evidence type="ECO:0000313" key="5">
    <source>
        <dbReference type="Proteomes" id="UP001519887"/>
    </source>
</evidence>
<accession>A0ABS7CMA4</accession>
<dbReference type="InterPro" id="IPR000085">
    <property type="entry name" value="RuvA"/>
</dbReference>
<comment type="caution">
    <text evidence="4">The sequence shown here is derived from an EMBL/GenBank/DDBJ whole genome shotgun (WGS) entry which is preliminary data.</text>
</comment>
<gene>
    <name evidence="4" type="ORF">K0U00_49330</name>
</gene>
<organism evidence="4 5">
    <name type="scientific">Paenibacillus sepulcri</name>
    <dbReference type="NCBI Taxonomy" id="359917"/>
    <lineage>
        <taxon>Bacteria</taxon>
        <taxon>Bacillati</taxon>
        <taxon>Bacillota</taxon>
        <taxon>Bacilli</taxon>
        <taxon>Bacillales</taxon>
        <taxon>Paenibacillaceae</taxon>
        <taxon>Paenibacillus</taxon>
    </lineage>
</organism>
<name>A0ABS7CMA4_9BACL</name>
<sequence>MIDFVKGRVVHLDAEYVVIDVRDIGYRVYTPNPYAFAAGDESVTVYTHHHVREDAILLFGFQSREEQAMFRRLLEVSGIG</sequence>
<evidence type="ECO:0000259" key="3">
    <source>
        <dbReference type="Pfam" id="PF01330"/>
    </source>
</evidence>
<dbReference type="EMBL" id="JAHZIK010003561">
    <property type="protein sequence ID" value="MBW7462079.1"/>
    <property type="molecule type" value="Genomic_DNA"/>
</dbReference>
<dbReference type="Proteomes" id="UP001519887">
    <property type="component" value="Unassembled WGS sequence"/>
</dbReference>
<proteinExistence type="predicted"/>
<keyword evidence="5" id="KW-1185">Reference proteome</keyword>
<dbReference type="Pfam" id="PF01330">
    <property type="entry name" value="RuvA_N"/>
    <property type="match status" value="1"/>
</dbReference>
<evidence type="ECO:0000256" key="1">
    <source>
        <dbReference type="ARBA" id="ARBA00022763"/>
    </source>
</evidence>